<reference evidence="7" key="1">
    <citation type="journal article" date="2020" name="mSystems">
        <title>Genome- and Community-Level Interaction Insights into Carbon Utilization and Element Cycling Functions of Hydrothermarchaeota in Hydrothermal Sediment.</title>
        <authorList>
            <person name="Zhou Z."/>
            <person name="Liu Y."/>
            <person name="Xu W."/>
            <person name="Pan J."/>
            <person name="Luo Z.H."/>
            <person name="Li M."/>
        </authorList>
    </citation>
    <scope>NUCLEOTIDE SEQUENCE [LARGE SCALE GENOMIC DNA]</scope>
    <source>
        <strain evidence="7">SpSt-594</strain>
        <strain evidence="6">SpSt-655</strain>
    </source>
</reference>
<keyword evidence="3" id="KW-0732">Signal</keyword>
<dbReference type="InterPro" id="IPR051010">
    <property type="entry name" value="BCAA_transport"/>
</dbReference>
<dbReference type="CDD" id="cd06347">
    <property type="entry name" value="PBP1_ABC_LivK_ligand_binding-like"/>
    <property type="match status" value="1"/>
</dbReference>
<dbReference type="GO" id="GO:0006865">
    <property type="term" value="P:amino acid transport"/>
    <property type="evidence" value="ECO:0007669"/>
    <property type="project" value="UniProtKB-KW"/>
</dbReference>
<comment type="similarity">
    <text evidence="1">Belongs to the leucine-binding protein family.</text>
</comment>
<dbReference type="InterPro" id="IPR028081">
    <property type="entry name" value="Leu-bd"/>
</dbReference>
<evidence type="ECO:0000259" key="5">
    <source>
        <dbReference type="Pfam" id="PF13458"/>
    </source>
</evidence>
<comment type="caution">
    <text evidence="7">The sequence shown here is derived from an EMBL/GenBank/DDBJ whole genome shotgun (WGS) entry which is preliminary data.</text>
</comment>
<dbReference type="Gene3D" id="3.40.50.2300">
    <property type="match status" value="2"/>
</dbReference>
<accession>A0A7C4S0X7</accession>
<evidence type="ECO:0000313" key="7">
    <source>
        <dbReference type="EMBL" id="HGU47042.1"/>
    </source>
</evidence>
<evidence type="ECO:0000256" key="1">
    <source>
        <dbReference type="ARBA" id="ARBA00010062"/>
    </source>
</evidence>
<evidence type="ECO:0000256" key="2">
    <source>
        <dbReference type="ARBA" id="ARBA00022448"/>
    </source>
</evidence>
<keyword evidence="2" id="KW-0813">Transport</keyword>
<dbReference type="PANTHER" id="PTHR30483">
    <property type="entry name" value="LEUCINE-SPECIFIC-BINDING PROTEIN"/>
    <property type="match status" value="1"/>
</dbReference>
<feature type="domain" description="Leucine-binding protein" evidence="5">
    <location>
        <begin position="26"/>
        <end position="369"/>
    </location>
</feature>
<dbReference type="InterPro" id="IPR000709">
    <property type="entry name" value="Leu_Ile_Val-bd"/>
</dbReference>
<keyword evidence="4" id="KW-0029">Amino-acid transport</keyword>
<evidence type="ECO:0000256" key="4">
    <source>
        <dbReference type="ARBA" id="ARBA00022970"/>
    </source>
</evidence>
<name>A0A7C4S0X7_UNCW3</name>
<dbReference type="PRINTS" id="PR00337">
    <property type="entry name" value="LEUILEVALBP"/>
</dbReference>
<sequence length="379" mass="41705">MRSLLKGLLILTLILIIFCQTGEKKLKIGLIAPLTGDVKTFGESVKNAFLLAIEEVNQKGGILGKKIEYVICDDKNDPTEAANAAYKLINQDKVNAIIGSVASKASIPVSEICEQSKIVMITPTSTNPKVTVKEDGTRKRYIFRACFIDPFQGKVAASFALNNLKAKTAAVLYDVGNDYVKGLAEFFKTAFEEGGGKVVLFESYQKDDVDFSALLTKVKQSNPDILFLPDYYTKVGLIAKQARQLGITSTLMGGDGWDSPELSKIAGEAIEGGYFTNHYSPEDPRIEVQEWVKKYQERYGKVPDALATLAYDATILLLTAIQKANSFEPEKIREALNEIKEFNTVSGKIVFDENGNPIKDAVIMQYKNGKACYVATIHP</sequence>
<protein>
    <submittedName>
        <fullName evidence="7">ABC transporter substrate-binding protein</fullName>
    </submittedName>
</protein>
<dbReference type="PANTHER" id="PTHR30483:SF6">
    <property type="entry name" value="PERIPLASMIC BINDING PROTEIN OF ABC TRANSPORTER FOR NATURAL AMINO ACIDS"/>
    <property type="match status" value="1"/>
</dbReference>
<proteinExistence type="inferred from homology"/>
<dbReference type="AlphaFoldDB" id="A0A7C4S0X7"/>
<dbReference type="EMBL" id="DSZH01000026">
    <property type="protein sequence ID" value="HGU47042.1"/>
    <property type="molecule type" value="Genomic_DNA"/>
</dbReference>
<dbReference type="InterPro" id="IPR028082">
    <property type="entry name" value="Peripla_BP_I"/>
</dbReference>
<evidence type="ECO:0000256" key="3">
    <source>
        <dbReference type="ARBA" id="ARBA00022729"/>
    </source>
</evidence>
<dbReference type="EMBL" id="DTBX01000005">
    <property type="protein sequence ID" value="HGQ54852.1"/>
    <property type="molecule type" value="Genomic_DNA"/>
</dbReference>
<dbReference type="SUPFAM" id="SSF53822">
    <property type="entry name" value="Periplasmic binding protein-like I"/>
    <property type="match status" value="1"/>
</dbReference>
<organism evidence="7">
    <name type="scientific">candidate division WOR-3 bacterium</name>
    <dbReference type="NCBI Taxonomy" id="2052148"/>
    <lineage>
        <taxon>Bacteria</taxon>
        <taxon>Bacteria division WOR-3</taxon>
    </lineage>
</organism>
<gene>
    <name evidence="7" type="ORF">ENT60_00565</name>
    <name evidence="6" type="ORF">ENU28_00115</name>
</gene>
<evidence type="ECO:0000313" key="6">
    <source>
        <dbReference type="EMBL" id="HGQ54852.1"/>
    </source>
</evidence>
<dbReference type="Pfam" id="PF13458">
    <property type="entry name" value="Peripla_BP_6"/>
    <property type="match status" value="1"/>
</dbReference>